<comment type="similarity">
    <text evidence="1 11">Belongs to the peptidase M48B family.</text>
</comment>
<feature type="binding site" evidence="11">
    <location>
        <position position="147"/>
    </location>
    <ligand>
        <name>Zn(2+)</name>
        <dbReference type="ChEBI" id="CHEBI:29105"/>
        <note>catalytic</note>
    </ligand>
</feature>
<evidence type="ECO:0000256" key="7">
    <source>
        <dbReference type="ARBA" id="ARBA00022833"/>
    </source>
</evidence>
<keyword evidence="10 11" id="KW-0472">Membrane</keyword>
<evidence type="ECO:0000256" key="8">
    <source>
        <dbReference type="ARBA" id="ARBA00022989"/>
    </source>
</evidence>
<keyword evidence="7 11" id="KW-0862">Zinc</keyword>
<sequence length="297" mass="32737">MANLYTHQDENIRRTWMLLGMFLLLIIGLGWAFSYIFMERGILVFAVAFSIISALVSYWFSDKIALALARATPIEKKDNPYLWNMVENLCITAGLPMPRVCVTPEKQINAFATGRDPKHAAIAVTQGALDRLENEELEGVLAHELSHIGNRDILVSTVAVILAGVISMLADFFMRSMIFGRRGGNDNGRAGGMLILVGVALSILAPLGAMLIQFAISRKREFLADVSGALLTRYPEGLAKALEKIGADATPMQAAAHDSTAHLWIASPHKKASWFHKLFMTHPPVEERIKVLRGQKT</sequence>
<feature type="binding site" evidence="11">
    <location>
        <position position="143"/>
    </location>
    <ligand>
        <name>Zn(2+)</name>
        <dbReference type="ChEBI" id="CHEBI:29105"/>
        <note>catalytic</note>
    </ligand>
</feature>
<dbReference type="HAMAP" id="MF_00188">
    <property type="entry name" value="Pept_M48_protease_HtpX"/>
    <property type="match status" value="1"/>
</dbReference>
<dbReference type="Pfam" id="PF01435">
    <property type="entry name" value="Peptidase_M48"/>
    <property type="match status" value="1"/>
</dbReference>
<proteinExistence type="inferred from homology"/>
<dbReference type="InterPro" id="IPR050083">
    <property type="entry name" value="HtpX_protease"/>
</dbReference>
<comment type="subcellular location">
    <subcellularLocation>
        <location evidence="11">Cell membrane</location>
        <topology evidence="11">Multi-pass membrane protein</topology>
    </subcellularLocation>
</comment>
<keyword evidence="3 11" id="KW-0645">Protease</keyword>
<dbReference type="InterPro" id="IPR036259">
    <property type="entry name" value="MFS_trans_sf"/>
</dbReference>
<dbReference type="GO" id="GO:0004222">
    <property type="term" value="F:metalloendopeptidase activity"/>
    <property type="evidence" value="ECO:0007669"/>
    <property type="project" value="UniProtKB-UniRule"/>
</dbReference>
<evidence type="ECO:0000256" key="10">
    <source>
        <dbReference type="ARBA" id="ARBA00023136"/>
    </source>
</evidence>
<feature type="domain" description="Peptidase M48" evidence="12">
    <location>
        <begin position="77"/>
        <end position="294"/>
    </location>
</feature>
<comment type="cofactor">
    <cofactor evidence="11">
        <name>Zn(2+)</name>
        <dbReference type="ChEBI" id="CHEBI:29105"/>
    </cofactor>
    <text evidence="11">Binds 1 zinc ion per subunit.</text>
</comment>
<dbReference type="PANTHER" id="PTHR43221">
    <property type="entry name" value="PROTEASE HTPX"/>
    <property type="match status" value="1"/>
</dbReference>
<evidence type="ECO:0000256" key="2">
    <source>
        <dbReference type="ARBA" id="ARBA00022475"/>
    </source>
</evidence>
<gene>
    <name evidence="11" type="primary">htpX</name>
    <name evidence="13" type="ORF">A2945_00250</name>
</gene>
<dbReference type="EMBL" id="MHLA01000007">
    <property type="protein sequence ID" value="OGZ00111.1"/>
    <property type="molecule type" value="Genomic_DNA"/>
</dbReference>
<keyword evidence="6 11" id="KW-0378">Hydrolase</keyword>
<feature type="transmembrane region" description="Helical" evidence="11">
    <location>
        <begin position="16"/>
        <end position="36"/>
    </location>
</feature>
<dbReference type="STRING" id="1798650.A2945_00250"/>
<dbReference type="GO" id="GO:0006508">
    <property type="term" value="P:proteolysis"/>
    <property type="evidence" value="ECO:0007669"/>
    <property type="project" value="UniProtKB-KW"/>
</dbReference>
<evidence type="ECO:0000313" key="13">
    <source>
        <dbReference type="EMBL" id="OGZ00111.1"/>
    </source>
</evidence>
<dbReference type="Gene3D" id="3.30.2010.10">
    <property type="entry name" value="Metalloproteases ('zincins'), catalytic domain"/>
    <property type="match status" value="1"/>
</dbReference>
<dbReference type="AlphaFoldDB" id="A0A1G2CHI5"/>
<keyword evidence="5 11" id="KW-0479">Metal-binding</keyword>
<evidence type="ECO:0000256" key="9">
    <source>
        <dbReference type="ARBA" id="ARBA00023049"/>
    </source>
</evidence>
<feature type="active site" evidence="11">
    <location>
        <position position="144"/>
    </location>
</feature>
<dbReference type="Proteomes" id="UP000178880">
    <property type="component" value="Unassembled WGS sequence"/>
</dbReference>
<dbReference type="GO" id="GO:0005886">
    <property type="term" value="C:plasma membrane"/>
    <property type="evidence" value="ECO:0007669"/>
    <property type="project" value="UniProtKB-SubCell"/>
</dbReference>
<reference evidence="13 14" key="1">
    <citation type="journal article" date="2016" name="Nat. Commun.">
        <title>Thousands of microbial genomes shed light on interconnected biogeochemical processes in an aquifer system.</title>
        <authorList>
            <person name="Anantharaman K."/>
            <person name="Brown C.T."/>
            <person name="Hug L.A."/>
            <person name="Sharon I."/>
            <person name="Castelle C.J."/>
            <person name="Probst A.J."/>
            <person name="Thomas B.C."/>
            <person name="Singh A."/>
            <person name="Wilkins M.J."/>
            <person name="Karaoz U."/>
            <person name="Brodie E.L."/>
            <person name="Williams K.H."/>
            <person name="Hubbard S.S."/>
            <person name="Banfield J.F."/>
        </authorList>
    </citation>
    <scope>NUCLEOTIDE SEQUENCE [LARGE SCALE GENOMIC DNA]</scope>
</reference>
<accession>A0A1G2CHI5</accession>
<organism evidence="13 14">
    <name type="scientific">Candidatus Liptonbacteria bacterium RIFCSPLOWO2_01_FULL_52_25</name>
    <dbReference type="NCBI Taxonomy" id="1798650"/>
    <lineage>
        <taxon>Bacteria</taxon>
        <taxon>Candidatus Liptoniibacteriota</taxon>
    </lineage>
</organism>
<evidence type="ECO:0000256" key="1">
    <source>
        <dbReference type="ARBA" id="ARBA00009779"/>
    </source>
</evidence>
<feature type="transmembrane region" description="Helical" evidence="11">
    <location>
        <begin position="42"/>
        <end position="60"/>
    </location>
</feature>
<evidence type="ECO:0000256" key="5">
    <source>
        <dbReference type="ARBA" id="ARBA00022723"/>
    </source>
</evidence>
<keyword evidence="4 11" id="KW-0812">Transmembrane</keyword>
<feature type="transmembrane region" description="Helical" evidence="11">
    <location>
        <begin position="193"/>
        <end position="212"/>
    </location>
</feature>
<evidence type="ECO:0000256" key="6">
    <source>
        <dbReference type="ARBA" id="ARBA00022801"/>
    </source>
</evidence>
<evidence type="ECO:0000256" key="11">
    <source>
        <dbReference type="HAMAP-Rule" id="MF_00188"/>
    </source>
</evidence>
<name>A0A1G2CHI5_9BACT</name>
<evidence type="ECO:0000256" key="3">
    <source>
        <dbReference type="ARBA" id="ARBA00022670"/>
    </source>
</evidence>
<dbReference type="PANTHER" id="PTHR43221:SF2">
    <property type="entry name" value="PROTEASE HTPX HOMOLOG"/>
    <property type="match status" value="1"/>
</dbReference>
<evidence type="ECO:0000256" key="4">
    <source>
        <dbReference type="ARBA" id="ARBA00022692"/>
    </source>
</evidence>
<dbReference type="SUPFAM" id="SSF103473">
    <property type="entry name" value="MFS general substrate transporter"/>
    <property type="match status" value="1"/>
</dbReference>
<dbReference type="GO" id="GO:0008270">
    <property type="term" value="F:zinc ion binding"/>
    <property type="evidence" value="ECO:0007669"/>
    <property type="project" value="UniProtKB-UniRule"/>
</dbReference>
<dbReference type="InterPro" id="IPR001915">
    <property type="entry name" value="Peptidase_M48"/>
</dbReference>
<evidence type="ECO:0000313" key="14">
    <source>
        <dbReference type="Proteomes" id="UP000178880"/>
    </source>
</evidence>
<dbReference type="CDD" id="cd07340">
    <property type="entry name" value="M48B_Htpx_like"/>
    <property type="match status" value="1"/>
</dbReference>
<evidence type="ECO:0000259" key="12">
    <source>
        <dbReference type="Pfam" id="PF01435"/>
    </source>
</evidence>
<comment type="caution">
    <text evidence="13">The sequence shown here is derived from an EMBL/GenBank/DDBJ whole genome shotgun (WGS) entry which is preliminary data.</text>
</comment>
<dbReference type="EC" id="3.4.24.-" evidence="11"/>
<protein>
    <recommendedName>
        <fullName evidence="11">Protease HtpX homolog</fullName>
        <ecNumber evidence="11">3.4.24.-</ecNumber>
    </recommendedName>
</protein>
<keyword evidence="9 11" id="KW-0482">Metalloprotease</keyword>
<keyword evidence="8 11" id="KW-1133">Transmembrane helix</keyword>
<feature type="binding site" evidence="11">
    <location>
        <position position="221"/>
    </location>
    <ligand>
        <name>Zn(2+)</name>
        <dbReference type="ChEBI" id="CHEBI:29105"/>
        <note>catalytic</note>
    </ligand>
</feature>
<keyword evidence="2 11" id="KW-1003">Cell membrane</keyword>
<dbReference type="InterPro" id="IPR022919">
    <property type="entry name" value="Pept_M48_protease_HtpX"/>
</dbReference>
<feature type="transmembrane region" description="Helical" evidence="11">
    <location>
        <begin position="153"/>
        <end position="173"/>
    </location>
</feature>